<proteinExistence type="predicted"/>
<reference evidence="1" key="1">
    <citation type="submission" date="2020-10" db="EMBL/GenBank/DDBJ databases">
        <authorList>
            <person name="Gilroy R."/>
        </authorList>
    </citation>
    <scope>NUCLEOTIDE SEQUENCE</scope>
    <source>
        <strain evidence="1">CHK191-8634</strain>
    </source>
</reference>
<name>A0A9D1LM93_9CLOT</name>
<sequence>MDRESLEYSSGVLDEIEAAVTQLGGQMVRLEPEQSGGIPTGVIGTFHSPDGQPWNVVCSVLPTHYGELSTTFIQIHVQLGDPVGEKAAALSELAALCNAGFLLGSLIILEGYLCMKYVMALDPNEPLPTEHFQSVLAVFVRQAGAFAQIADRVRGGMDPHRAMAEPLKS</sequence>
<evidence type="ECO:0000313" key="1">
    <source>
        <dbReference type="EMBL" id="HIU44463.1"/>
    </source>
</evidence>
<dbReference type="Proteomes" id="UP000824073">
    <property type="component" value="Unassembled WGS sequence"/>
</dbReference>
<comment type="caution">
    <text evidence="1">The sequence shown here is derived from an EMBL/GenBank/DDBJ whole genome shotgun (WGS) entry which is preliminary data.</text>
</comment>
<evidence type="ECO:0000313" key="2">
    <source>
        <dbReference type="Proteomes" id="UP000824073"/>
    </source>
</evidence>
<evidence type="ECO:0008006" key="3">
    <source>
        <dbReference type="Google" id="ProtNLM"/>
    </source>
</evidence>
<protein>
    <recommendedName>
        <fullName evidence="3">YbjN domain-containing protein</fullName>
    </recommendedName>
</protein>
<organism evidence="1 2">
    <name type="scientific">Candidatus Ventrousia excrementavium</name>
    <dbReference type="NCBI Taxonomy" id="2840961"/>
    <lineage>
        <taxon>Bacteria</taxon>
        <taxon>Bacillati</taxon>
        <taxon>Bacillota</taxon>
        <taxon>Clostridia</taxon>
        <taxon>Eubacteriales</taxon>
        <taxon>Clostridiaceae</taxon>
        <taxon>Clostridiaceae incertae sedis</taxon>
        <taxon>Candidatus Ventrousia</taxon>
    </lineage>
</organism>
<reference evidence="1" key="2">
    <citation type="journal article" date="2021" name="PeerJ">
        <title>Extensive microbial diversity within the chicken gut microbiome revealed by metagenomics and culture.</title>
        <authorList>
            <person name="Gilroy R."/>
            <person name="Ravi A."/>
            <person name="Getino M."/>
            <person name="Pursley I."/>
            <person name="Horton D.L."/>
            <person name="Alikhan N.F."/>
            <person name="Baker D."/>
            <person name="Gharbi K."/>
            <person name="Hall N."/>
            <person name="Watson M."/>
            <person name="Adriaenssens E.M."/>
            <person name="Foster-Nyarko E."/>
            <person name="Jarju S."/>
            <person name="Secka A."/>
            <person name="Antonio M."/>
            <person name="Oren A."/>
            <person name="Chaudhuri R.R."/>
            <person name="La Ragione R."/>
            <person name="Hildebrand F."/>
            <person name="Pallen M.J."/>
        </authorList>
    </citation>
    <scope>NUCLEOTIDE SEQUENCE</scope>
    <source>
        <strain evidence="1">CHK191-8634</strain>
    </source>
</reference>
<dbReference type="EMBL" id="DVMR01000067">
    <property type="protein sequence ID" value="HIU44463.1"/>
    <property type="molecule type" value="Genomic_DNA"/>
</dbReference>
<gene>
    <name evidence="1" type="ORF">IAB67_09225</name>
</gene>
<dbReference type="AlphaFoldDB" id="A0A9D1LM93"/>
<accession>A0A9D1LM93</accession>